<dbReference type="InterPro" id="IPR012675">
    <property type="entry name" value="Beta-grasp_dom_sf"/>
</dbReference>
<dbReference type="CDD" id="cd00757">
    <property type="entry name" value="ThiF_MoeB_HesA_family"/>
    <property type="match status" value="1"/>
</dbReference>
<evidence type="ECO:0000256" key="11">
    <source>
        <dbReference type="ARBA" id="ARBA00052218"/>
    </source>
</evidence>
<dbReference type="CDD" id="cd00158">
    <property type="entry name" value="RHOD"/>
    <property type="match status" value="1"/>
</dbReference>
<dbReference type="Gene3D" id="3.40.50.720">
    <property type="entry name" value="NAD(P)-binding Rossmann-like Domain"/>
    <property type="match status" value="1"/>
</dbReference>
<dbReference type="FunFam" id="3.40.50.720:FF:000033">
    <property type="entry name" value="Adenylyltransferase and sulfurtransferase MOCS3"/>
    <property type="match status" value="1"/>
</dbReference>
<organism evidence="21 22">
    <name type="scientific">Pseudomonas marginalis pv. marginalis</name>
    <dbReference type="NCBI Taxonomy" id="97473"/>
    <lineage>
        <taxon>Bacteria</taxon>
        <taxon>Pseudomonadati</taxon>
        <taxon>Pseudomonadota</taxon>
        <taxon>Gammaproteobacteria</taxon>
        <taxon>Pseudomonadales</taxon>
        <taxon>Pseudomonadaceae</taxon>
        <taxon>Pseudomonas</taxon>
    </lineage>
</organism>
<dbReference type="GO" id="GO:0008146">
    <property type="term" value="F:sulfotransferase activity"/>
    <property type="evidence" value="ECO:0007669"/>
    <property type="project" value="TreeGrafter"/>
</dbReference>
<keyword evidence="5" id="KW-0479">Metal-binding</keyword>
<evidence type="ECO:0000256" key="5">
    <source>
        <dbReference type="ARBA" id="ARBA00022723"/>
    </source>
</evidence>
<evidence type="ECO:0000256" key="7">
    <source>
        <dbReference type="ARBA" id="ARBA00022801"/>
    </source>
</evidence>
<dbReference type="PROSITE" id="PS50249">
    <property type="entry name" value="MPN"/>
    <property type="match status" value="1"/>
</dbReference>
<evidence type="ECO:0000313" key="21">
    <source>
        <dbReference type="EMBL" id="RMP13087.1"/>
    </source>
</evidence>
<feature type="domain" description="MPN" evidence="20">
    <location>
        <begin position="17"/>
        <end position="151"/>
    </location>
</feature>
<dbReference type="SMART" id="SM00450">
    <property type="entry name" value="RHOD"/>
    <property type="match status" value="1"/>
</dbReference>
<dbReference type="InterPro" id="IPR001763">
    <property type="entry name" value="Rhodanese-like_dom"/>
</dbReference>
<evidence type="ECO:0000256" key="2">
    <source>
        <dbReference type="ARBA" id="ARBA00009919"/>
    </source>
</evidence>
<evidence type="ECO:0000256" key="10">
    <source>
        <dbReference type="ARBA" id="ARBA00023049"/>
    </source>
</evidence>
<dbReference type="InterPro" id="IPR036873">
    <property type="entry name" value="Rhodanese-like_dom_sf"/>
</dbReference>
<reference evidence="21 22" key="1">
    <citation type="submission" date="2018-08" db="EMBL/GenBank/DDBJ databases">
        <title>Recombination of ecologically and evolutionarily significant loci maintains genetic cohesion in the Pseudomonas syringae species complex.</title>
        <authorList>
            <person name="Dillon M."/>
            <person name="Thakur S."/>
            <person name="Almeida R.N.D."/>
            <person name="Weir B.S."/>
            <person name="Guttman D.S."/>
        </authorList>
    </citation>
    <scope>NUCLEOTIDE SEQUENCE [LARGE SCALE GENOMIC DNA]</scope>
    <source>
        <strain evidence="21 22">ICMP 3555</strain>
    </source>
</reference>
<evidence type="ECO:0000256" key="13">
    <source>
        <dbReference type="ARBA" id="ARBA00063809"/>
    </source>
</evidence>
<dbReference type="GO" id="GO:0061605">
    <property type="term" value="F:molybdopterin-synthase adenylyltransferase activity"/>
    <property type="evidence" value="ECO:0007669"/>
    <property type="project" value="UniProtKB-EC"/>
</dbReference>
<dbReference type="AlphaFoldDB" id="A0A3M4B1S1"/>
<dbReference type="InterPro" id="IPR000594">
    <property type="entry name" value="ThiF_NAD_FAD-bd"/>
</dbReference>
<evidence type="ECO:0000256" key="15">
    <source>
        <dbReference type="ARBA" id="ARBA00073635"/>
    </source>
</evidence>
<evidence type="ECO:0000256" key="4">
    <source>
        <dbReference type="ARBA" id="ARBA00022679"/>
    </source>
</evidence>
<keyword evidence="6" id="KW-0547">Nucleotide-binding</keyword>
<dbReference type="InterPro" id="IPR035985">
    <property type="entry name" value="Ubiquitin-activating_enz"/>
</dbReference>
<evidence type="ECO:0000256" key="3">
    <source>
        <dbReference type="ARBA" id="ARBA00022670"/>
    </source>
</evidence>
<evidence type="ECO:0000256" key="18">
    <source>
        <dbReference type="ARBA" id="ARBA00078531"/>
    </source>
</evidence>
<dbReference type="Pfam" id="PF00581">
    <property type="entry name" value="Rhodanese"/>
    <property type="match status" value="1"/>
</dbReference>
<proteinExistence type="inferred from homology"/>
<keyword evidence="4" id="KW-0808">Transferase</keyword>
<comment type="caution">
    <text evidence="21">The sequence shown here is derived from an EMBL/GenBank/DDBJ whole genome shotgun (WGS) entry which is preliminary data.</text>
</comment>
<dbReference type="GO" id="GO:0008237">
    <property type="term" value="F:metallopeptidase activity"/>
    <property type="evidence" value="ECO:0007669"/>
    <property type="project" value="UniProtKB-KW"/>
</dbReference>
<dbReference type="PROSITE" id="PS50206">
    <property type="entry name" value="RHODANESE_3"/>
    <property type="match status" value="1"/>
</dbReference>
<dbReference type="PANTHER" id="PTHR10953">
    <property type="entry name" value="UBIQUITIN-ACTIVATING ENZYME E1"/>
    <property type="match status" value="1"/>
</dbReference>
<comment type="subunit">
    <text evidence="13">Homodimer. Forms a stable heterotetrameric complex of 2 MoeB and 2 MoaD during adenylation of MoaD.</text>
</comment>
<dbReference type="InterPro" id="IPR037518">
    <property type="entry name" value="MPN"/>
</dbReference>
<dbReference type="Pfam" id="PF14464">
    <property type="entry name" value="Prok-JAB"/>
    <property type="match status" value="1"/>
</dbReference>
<dbReference type="InterPro" id="IPR045886">
    <property type="entry name" value="ThiF/MoeB/HesA"/>
</dbReference>
<dbReference type="SUPFAM" id="SSF102712">
    <property type="entry name" value="JAB1/MPN domain"/>
    <property type="match status" value="1"/>
</dbReference>
<keyword evidence="10" id="KW-0482">Metalloprotease</keyword>
<dbReference type="InterPro" id="IPR028090">
    <property type="entry name" value="JAB_dom_prok"/>
</dbReference>
<dbReference type="EC" id="2.7.7.80" evidence="14"/>
<dbReference type="GO" id="GO:0005829">
    <property type="term" value="C:cytosol"/>
    <property type="evidence" value="ECO:0007669"/>
    <property type="project" value="TreeGrafter"/>
</dbReference>
<dbReference type="GO" id="GO:0008641">
    <property type="term" value="F:ubiquitin-like modifier activating enzyme activity"/>
    <property type="evidence" value="ECO:0007669"/>
    <property type="project" value="InterPro"/>
</dbReference>
<accession>A0A3M4B1S1</accession>
<name>A0A3M4B1S1_PSEMA</name>
<dbReference type="PANTHER" id="PTHR10953:SF102">
    <property type="entry name" value="ADENYLYLTRANSFERASE AND SULFURTRANSFERASE MOCS3"/>
    <property type="match status" value="1"/>
</dbReference>
<dbReference type="Gene3D" id="3.10.20.30">
    <property type="match status" value="1"/>
</dbReference>
<dbReference type="Pfam" id="PF00899">
    <property type="entry name" value="ThiF"/>
    <property type="match status" value="1"/>
</dbReference>
<evidence type="ECO:0000256" key="1">
    <source>
        <dbReference type="ARBA" id="ARBA00005046"/>
    </source>
</evidence>
<dbReference type="GO" id="GO:0006508">
    <property type="term" value="P:proteolysis"/>
    <property type="evidence" value="ECO:0007669"/>
    <property type="project" value="UniProtKB-KW"/>
</dbReference>
<dbReference type="Gene3D" id="3.40.250.10">
    <property type="entry name" value="Rhodanese-like domain"/>
    <property type="match status" value="1"/>
</dbReference>
<keyword evidence="9" id="KW-0067">ATP-binding</keyword>
<evidence type="ECO:0000256" key="16">
    <source>
        <dbReference type="ARBA" id="ARBA00075110"/>
    </source>
</evidence>
<evidence type="ECO:0000259" key="20">
    <source>
        <dbReference type="PROSITE" id="PS50249"/>
    </source>
</evidence>
<dbReference type="EMBL" id="RBQF01000068">
    <property type="protein sequence ID" value="RMP13087.1"/>
    <property type="molecule type" value="Genomic_DNA"/>
</dbReference>
<keyword evidence="22" id="KW-1185">Reference proteome</keyword>
<dbReference type="SUPFAM" id="SSF69572">
    <property type="entry name" value="Activating enzymes of the ubiquitin-like proteins"/>
    <property type="match status" value="1"/>
</dbReference>
<keyword evidence="7" id="KW-0378">Hydrolase</keyword>
<evidence type="ECO:0000313" key="22">
    <source>
        <dbReference type="Proteomes" id="UP000276587"/>
    </source>
</evidence>
<evidence type="ECO:0000259" key="19">
    <source>
        <dbReference type="PROSITE" id="PS50206"/>
    </source>
</evidence>
<comment type="pathway">
    <text evidence="1">Cofactor biosynthesis; molybdopterin biosynthesis.</text>
</comment>
<keyword evidence="8" id="KW-0862">Zinc</keyword>
<dbReference type="Gene3D" id="3.40.140.10">
    <property type="entry name" value="Cytidine Deaminase, domain 2"/>
    <property type="match status" value="1"/>
</dbReference>
<evidence type="ECO:0000256" key="8">
    <source>
        <dbReference type="ARBA" id="ARBA00022833"/>
    </source>
</evidence>
<dbReference type="SUPFAM" id="SSF54285">
    <property type="entry name" value="MoaD/ThiS"/>
    <property type="match status" value="1"/>
</dbReference>
<dbReference type="NCBIfam" id="NF004281">
    <property type="entry name" value="PRK05690.1"/>
    <property type="match status" value="1"/>
</dbReference>
<dbReference type="Proteomes" id="UP000276587">
    <property type="component" value="Unassembled WGS sequence"/>
</dbReference>
<keyword evidence="3" id="KW-0645">Protease</keyword>
<gene>
    <name evidence="21" type="ORF">ALQ29_03949</name>
</gene>
<dbReference type="GO" id="GO:0004792">
    <property type="term" value="F:thiosulfate-cyanide sulfurtransferase activity"/>
    <property type="evidence" value="ECO:0007669"/>
    <property type="project" value="TreeGrafter"/>
</dbReference>
<evidence type="ECO:0000256" key="12">
    <source>
        <dbReference type="ARBA" id="ARBA00055169"/>
    </source>
</evidence>
<comment type="catalytic activity">
    <reaction evidence="11">
        <text>[molybdopterin-synthase sulfur-carrier protein]-C-terminal Gly-Gly + ATP + H(+) = [molybdopterin-synthase sulfur-carrier protein]-C-terminal Gly-Gly-AMP + diphosphate</text>
        <dbReference type="Rhea" id="RHEA:43616"/>
        <dbReference type="Rhea" id="RHEA-COMP:12159"/>
        <dbReference type="Rhea" id="RHEA-COMP:12202"/>
        <dbReference type="ChEBI" id="CHEBI:15378"/>
        <dbReference type="ChEBI" id="CHEBI:30616"/>
        <dbReference type="ChEBI" id="CHEBI:33019"/>
        <dbReference type="ChEBI" id="CHEBI:90618"/>
        <dbReference type="ChEBI" id="CHEBI:90778"/>
        <dbReference type="EC" id="2.7.7.80"/>
    </reaction>
</comment>
<dbReference type="InterPro" id="IPR016155">
    <property type="entry name" value="Mopterin_synth/thiamin_S_b"/>
</dbReference>
<comment type="similarity">
    <text evidence="2">Belongs to the HesA/MoeB/ThiF family.</text>
</comment>
<feature type="domain" description="Rhodanese" evidence="19">
    <location>
        <begin position="545"/>
        <end position="633"/>
    </location>
</feature>
<dbReference type="CDD" id="cd08070">
    <property type="entry name" value="MPN_like"/>
    <property type="match status" value="1"/>
</dbReference>
<dbReference type="GO" id="GO:0046872">
    <property type="term" value="F:metal ion binding"/>
    <property type="evidence" value="ECO:0007669"/>
    <property type="project" value="UniProtKB-KW"/>
</dbReference>
<evidence type="ECO:0000256" key="14">
    <source>
        <dbReference type="ARBA" id="ARBA00066884"/>
    </source>
</evidence>
<comment type="function">
    <text evidence="12">Catalyzes the adenylation by ATP of the carboxyl group of the C-terminal glycine of sulfur carrier protein MoaD.</text>
</comment>
<dbReference type="GO" id="GO:0005524">
    <property type="term" value="F:ATP binding"/>
    <property type="evidence" value="ECO:0007669"/>
    <property type="project" value="UniProtKB-KW"/>
</dbReference>
<evidence type="ECO:0000256" key="6">
    <source>
        <dbReference type="ARBA" id="ARBA00022741"/>
    </source>
</evidence>
<protein>
    <recommendedName>
        <fullName evidence="15">Molybdopterin-synthase adenylyltransferase</fullName>
        <ecNumber evidence="14">2.7.7.80</ecNumber>
    </recommendedName>
    <alternativeName>
        <fullName evidence="18">MoaD protein adenylase</fullName>
    </alternativeName>
    <alternativeName>
        <fullName evidence="16">Molybdopterin-converting factor subunit 1 adenylase</fullName>
    </alternativeName>
    <alternativeName>
        <fullName evidence="17">Sulfur carrier protein MoaD adenylyltransferase</fullName>
    </alternativeName>
</protein>
<evidence type="ECO:0000256" key="17">
    <source>
        <dbReference type="ARBA" id="ARBA00075328"/>
    </source>
</evidence>
<sequence length="635" mass="69453">MTPSLPHQHQQRESHMDVLRPTALEQIYAHARRSYPEECCGFIFADGSVYLGSNIQNELHRKNPEVYPRSAANGYTFSVADTLLLNKAFRSDNPVVVIYHSHPDVGAYFSDEDQDKALFLGEPIYPVSYLVVDVRQGQALGSKLFAWDGKHFALQPFNDLHTELSMNAVSFPDILVRVAKLPESTLEGTGSTLREVIENLCSSHPQLRSHLFHEKNNQLKEHFLFTAEEALIDADEPLPQKAKIEVLLATSGGMDVDALSNEEVQRYVRHITLPGVGREGQLNLKKAKVLIIGTGGLGSPISLYLAAAGIGTLGLVDFDVVESSNLQRQIVHGNSTLGMPKVESAKQRLQDLNGHIQINAHDTALNADNALELVGAYDLVIDGTDNFDTRYLVNDACVQLGKPLVYGAIYRFDGQISVLNYQGGPCYRCLFPSPPPAELAPNCSAGGVIGVLPGVVGMIQATEAIKLLIGIGEPLSGRLMRFDALAMKFSEIRFKRRADCPCCSEARHSETLAPAVCADAVPNPPSLAEERYIKPQVLKQVLEHPSSADVLLDVRDASELEVCKLPGVVHIPLAELDGHLDSLSRDNTHYLICYAGSRAEQAASTLLAAGFANTKVLQGGMKHWVRDVEPDMPLY</sequence>
<evidence type="ECO:0000256" key="9">
    <source>
        <dbReference type="ARBA" id="ARBA00022840"/>
    </source>
</evidence>